<evidence type="ECO:0000313" key="2">
    <source>
        <dbReference type="EMBL" id="RAM36916.1"/>
    </source>
</evidence>
<accession>A0A328HE60</accession>
<name>A0A328HE60_ARTGO</name>
<feature type="transmembrane region" description="Helical" evidence="1">
    <location>
        <begin position="29"/>
        <end position="51"/>
    </location>
</feature>
<dbReference type="RefSeq" id="WP_111904302.1">
    <property type="nucleotide sequence ID" value="NZ_QLNP01000082.1"/>
</dbReference>
<dbReference type="EMBL" id="QLNP01000082">
    <property type="protein sequence ID" value="RAM36916.1"/>
    <property type="molecule type" value="Genomic_DNA"/>
</dbReference>
<evidence type="ECO:0000256" key="1">
    <source>
        <dbReference type="SAM" id="Phobius"/>
    </source>
</evidence>
<dbReference type="OrthoDB" id="4949960at2"/>
<proteinExistence type="predicted"/>
<organism evidence="2 3">
    <name type="scientific">Arthrobacter globiformis</name>
    <dbReference type="NCBI Taxonomy" id="1665"/>
    <lineage>
        <taxon>Bacteria</taxon>
        <taxon>Bacillati</taxon>
        <taxon>Actinomycetota</taxon>
        <taxon>Actinomycetes</taxon>
        <taxon>Micrococcales</taxon>
        <taxon>Micrococcaceae</taxon>
        <taxon>Arthrobacter</taxon>
    </lineage>
</organism>
<keyword evidence="1" id="KW-0472">Membrane</keyword>
<dbReference type="AlphaFoldDB" id="A0A328HE60"/>
<feature type="transmembrane region" description="Helical" evidence="1">
    <location>
        <begin position="7"/>
        <end position="23"/>
    </location>
</feature>
<protein>
    <submittedName>
        <fullName evidence="2">Uncharacterized protein</fullName>
    </submittedName>
</protein>
<sequence>MTAWSRYLFGASIVLGVGTVMLAEKLPEWWGPVSILVMVLAASAFLTCSVLEYRRGRPAAGTLEQRLSP</sequence>
<keyword evidence="1" id="KW-1133">Transmembrane helix</keyword>
<keyword evidence="1" id="KW-0812">Transmembrane</keyword>
<comment type="caution">
    <text evidence="2">The sequence shown here is derived from an EMBL/GenBank/DDBJ whole genome shotgun (WGS) entry which is preliminary data.</text>
</comment>
<reference evidence="2 3" key="1">
    <citation type="submission" date="2018-04" db="EMBL/GenBank/DDBJ databases">
        <title>Bacteria isolated from cave deposits of Manipur.</title>
        <authorList>
            <person name="Sahoo D."/>
            <person name="Sarangthem I."/>
            <person name="Nandeibam J."/>
        </authorList>
    </citation>
    <scope>NUCLEOTIDE SEQUENCE [LARGE SCALE GENOMIC DNA]</scope>
    <source>
        <strain evidence="3">mrc11</strain>
    </source>
</reference>
<gene>
    <name evidence="2" type="ORF">DBZ45_12940</name>
</gene>
<dbReference type="Proteomes" id="UP000249166">
    <property type="component" value="Unassembled WGS sequence"/>
</dbReference>
<evidence type="ECO:0000313" key="3">
    <source>
        <dbReference type="Proteomes" id="UP000249166"/>
    </source>
</evidence>